<dbReference type="Proteomes" id="UP000748531">
    <property type="component" value="Unassembled WGS sequence"/>
</dbReference>
<gene>
    <name evidence="1" type="ORF">PHET_12235</name>
</gene>
<name>A0A8J4SID6_9TREM</name>
<protein>
    <submittedName>
        <fullName evidence="1">Uncharacterized protein</fullName>
    </submittedName>
</protein>
<evidence type="ECO:0000313" key="1">
    <source>
        <dbReference type="EMBL" id="KAF5394125.1"/>
    </source>
</evidence>
<keyword evidence="2" id="KW-1185">Reference proteome</keyword>
<comment type="caution">
    <text evidence="1">The sequence shown here is derived from an EMBL/GenBank/DDBJ whole genome shotgun (WGS) entry which is preliminary data.</text>
</comment>
<proteinExistence type="predicted"/>
<organism evidence="1 2">
    <name type="scientific">Paragonimus heterotremus</name>
    <dbReference type="NCBI Taxonomy" id="100268"/>
    <lineage>
        <taxon>Eukaryota</taxon>
        <taxon>Metazoa</taxon>
        <taxon>Spiralia</taxon>
        <taxon>Lophotrochozoa</taxon>
        <taxon>Platyhelminthes</taxon>
        <taxon>Trematoda</taxon>
        <taxon>Digenea</taxon>
        <taxon>Plagiorchiida</taxon>
        <taxon>Troglotremata</taxon>
        <taxon>Troglotrematidae</taxon>
        <taxon>Paragonimus</taxon>
    </lineage>
</organism>
<dbReference type="EMBL" id="LUCH01020807">
    <property type="protein sequence ID" value="KAF5394125.1"/>
    <property type="molecule type" value="Genomic_DNA"/>
</dbReference>
<sequence>MSDGEGVASSTQAMRPTLILSKRLMQSLTIPVTLCIRRFTDP</sequence>
<reference evidence="1" key="1">
    <citation type="submission" date="2019-05" db="EMBL/GenBank/DDBJ databases">
        <title>Annotation for the trematode Paragonimus heterotremus.</title>
        <authorList>
            <person name="Choi Y.-J."/>
        </authorList>
    </citation>
    <scope>NUCLEOTIDE SEQUENCE</scope>
    <source>
        <strain evidence="1">LC</strain>
    </source>
</reference>
<evidence type="ECO:0000313" key="2">
    <source>
        <dbReference type="Proteomes" id="UP000748531"/>
    </source>
</evidence>
<accession>A0A8J4SID6</accession>
<dbReference type="AlphaFoldDB" id="A0A8J4SID6"/>